<name>A0A968GDM3_9SPIO</name>
<proteinExistence type="predicted"/>
<organism evidence="1 2">
    <name type="scientific">Entomospira entomophila</name>
    <dbReference type="NCBI Taxonomy" id="2719988"/>
    <lineage>
        <taxon>Bacteria</taxon>
        <taxon>Pseudomonadati</taxon>
        <taxon>Spirochaetota</taxon>
        <taxon>Spirochaetia</taxon>
        <taxon>Spirochaetales</taxon>
        <taxon>Spirochaetaceae</taxon>
        <taxon>Entomospira</taxon>
    </lineage>
</organism>
<dbReference type="Proteomes" id="UP000711995">
    <property type="component" value="Unassembled WGS sequence"/>
</dbReference>
<reference evidence="1 2" key="1">
    <citation type="submission" date="2020-03" db="EMBL/GenBank/DDBJ databases">
        <title>Spirochaetal bacteria isolated from arthropods constitute a novel genus Entomospira genus novum within the order Spirochaetales.</title>
        <authorList>
            <person name="Grana-Miraglia L."/>
            <person name="Sikutova S."/>
            <person name="Fingerle V."/>
            <person name="Sing A."/>
            <person name="Castillo-Ramirez S."/>
            <person name="Margos G."/>
            <person name="Rudolf I."/>
        </authorList>
    </citation>
    <scope>NUCLEOTIDE SEQUENCE [LARGE SCALE GENOMIC DNA]</scope>
    <source>
        <strain evidence="1 2">BR193</strain>
    </source>
</reference>
<evidence type="ECO:0000313" key="1">
    <source>
        <dbReference type="EMBL" id="NIZ41531.1"/>
    </source>
</evidence>
<protein>
    <submittedName>
        <fullName evidence="1">Uncharacterized protein</fullName>
    </submittedName>
</protein>
<accession>A0A968GDM3</accession>
<keyword evidence="2" id="KW-1185">Reference proteome</keyword>
<dbReference type="EMBL" id="JAATLJ010000004">
    <property type="protein sequence ID" value="NIZ41531.1"/>
    <property type="molecule type" value="Genomic_DNA"/>
</dbReference>
<comment type="caution">
    <text evidence="1">The sequence shown here is derived from an EMBL/GenBank/DDBJ whole genome shotgun (WGS) entry which is preliminary data.</text>
</comment>
<gene>
    <name evidence="1" type="ORF">HCT14_08415</name>
</gene>
<dbReference type="RefSeq" id="WP_167701153.1">
    <property type="nucleotide sequence ID" value="NZ_CP118177.1"/>
</dbReference>
<evidence type="ECO:0000313" key="2">
    <source>
        <dbReference type="Proteomes" id="UP000711995"/>
    </source>
</evidence>
<dbReference type="AlphaFoldDB" id="A0A968GDM3"/>
<sequence>MLKGELLIATLSIGDDEGTLCLELVGEHEHAISLIKTLKGYTFLDYDLDEYEGSGLTTLTFKKEVKNERIQENQ</sequence>